<dbReference type="Proteomes" id="UP000053268">
    <property type="component" value="Unassembled WGS sequence"/>
</dbReference>
<keyword evidence="2" id="KW-1185">Reference proteome</keyword>
<protein>
    <submittedName>
        <fullName evidence="1">Uncharacterized protein</fullName>
    </submittedName>
</protein>
<evidence type="ECO:0000313" key="1">
    <source>
        <dbReference type="EMBL" id="KPI92304.1"/>
    </source>
</evidence>
<dbReference type="AlphaFoldDB" id="A0A194PHV4"/>
<gene>
    <name evidence="1" type="ORF">RR46_13525</name>
</gene>
<organism evidence="1 2">
    <name type="scientific">Papilio xuthus</name>
    <name type="common">Asian swallowtail butterfly</name>
    <dbReference type="NCBI Taxonomy" id="66420"/>
    <lineage>
        <taxon>Eukaryota</taxon>
        <taxon>Metazoa</taxon>
        <taxon>Ecdysozoa</taxon>
        <taxon>Arthropoda</taxon>
        <taxon>Hexapoda</taxon>
        <taxon>Insecta</taxon>
        <taxon>Pterygota</taxon>
        <taxon>Neoptera</taxon>
        <taxon>Endopterygota</taxon>
        <taxon>Lepidoptera</taxon>
        <taxon>Glossata</taxon>
        <taxon>Ditrysia</taxon>
        <taxon>Papilionoidea</taxon>
        <taxon>Papilionidae</taxon>
        <taxon>Papilioninae</taxon>
        <taxon>Papilio</taxon>
    </lineage>
</organism>
<accession>A0A194PHV4</accession>
<sequence length="171" mass="18279">MDRRGAGGCLVMLELAAVRRAGAARRGAGSPAIGERLPTPTRIASKCASRTFSASLTQVAPISGFYISQGGKHCADTDRGSCVASWRSSEAGCVQRERRGRPRAAAVGTRLRACPLAGGAKLHHALHDTPIDNHEILARTSATFFLGASADERRIRWHLLALGLTARVRRR</sequence>
<evidence type="ECO:0000313" key="2">
    <source>
        <dbReference type="Proteomes" id="UP000053268"/>
    </source>
</evidence>
<dbReference type="EMBL" id="KQ459604">
    <property type="protein sequence ID" value="KPI92304.1"/>
    <property type="molecule type" value="Genomic_DNA"/>
</dbReference>
<proteinExistence type="predicted"/>
<reference evidence="1 2" key="1">
    <citation type="journal article" date="2015" name="Nat. Commun.">
        <title>Outbred genome sequencing and CRISPR/Cas9 gene editing in butterflies.</title>
        <authorList>
            <person name="Li X."/>
            <person name="Fan D."/>
            <person name="Zhang W."/>
            <person name="Liu G."/>
            <person name="Zhang L."/>
            <person name="Zhao L."/>
            <person name="Fang X."/>
            <person name="Chen L."/>
            <person name="Dong Y."/>
            <person name="Chen Y."/>
            <person name="Ding Y."/>
            <person name="Zhao R."/>
            <person name="Feng M."/>
            <person name="Zhu Y."/>
            <person name="Feng Y."/>
            <person name="Jiang X."/>
            <person name="Zhu D."/>
            <person name="Xiang H."/>
            <person name="Feng X."/>
            <person name="Li S."/>
            <person name="Wang J."/>
            <person name="Zhang G."/>
            <person name="Kronforst M.R."/>
            <person name="Wang W."/>
        </authorList>
    </citation>
    <scope>NUCLEOTIDE SEQUENCE [LARGE SCALE GENOMIC DNA]</scope>
    <source>
        <strain evidence="1">Ya'a_city_454_Px</strain>
        <tissue evidence="1">Whole body</tissue>
    </source>
</reference>
<name>A0A194PHV4_PAPXU</name>